<proteinExistence type="predicted"/>
<dbReference type="PANTHER" id="PTHR12298">
    <property type="entry name" value="PCDC2 PROGRAMMED CELL DEATH PROTEIN 2 -RELATED"/>
    <property type="match status" value="1"/>
</dbReference>
<sequence length="360" mass="40832">MSEGEHESTELFAKVEQGKPWECQRQYFPSKLGGRPAWLEPENLPKEEAFACPKCAGVMTFVLQLYAPDDDEPSGDAFHRTIYLFACQPCGTHWRAFRSQLPRKNAHYAFHPEPYGTLFPQPDTVVAKRCCPACGVPSDGELGPDEQIAFKFKVQDVTAVASWRALHPRCKIAIIQQTLEATLPESLLRICEGEIKESENYLAHEKELYRKYQEMKAQRADGEEEELDESEEKAIEAIQKERIVEDRNFERFCKRTTPDDVVFYCRDGKPMWTSDRTPKLRCAATKDVAASDEVVPVCGRCGGPRSFEFQVLPQMLVHLGAVRLDFASVAVYTCAASCQLRGKYQEEFVYVEPDLSLGPK</sequence>
<dbReference type="AlphaFoldDB" id="A0A2H6KAU3"/>
<evidence type="ECO:0000256" key="1">
    <source>
        <dbReference type="SAM" id="Coils"/>
    </source>
</evidence>
<dbReference type="Pfam" id="PF04194">
    <property type="entry name" value="PDCD2_C"/>
    <property type="match status" value="1"/>
</dbReference>
<feature type="domain" description="Programmed cell death protein 2 C-terminal" evidence="2">
    <location>
        <begin position="246"/>
        <end position="352"/>
    </location>
</feature>
<reference evidence="3 4" key="1">
    <citation type="journal article" date="2017" name="BMC Genomics">
        <title>Whole-genome assembly of Babesia ovata and comparative genomics between closely related pathogens.</title>
        <authorList>
            <person name="Yamagishi J."/>
            <person name="Asada M."/>
            <person name="Hakimi H."/>
            <person name="Tanaka T.Q."/>
            <person name="Sugimoto C."/>
            <person name="Kawazu S."/>
        </authorList>
    </citation>
    <scope>NUCLEOTIDE SEQUENCE [LARGE SCALE GENOMIC DNA]</scope>
    <source>
        <strain evidence="3 4">Miyake</strain>
    </source>
</reference>
<dbReference type="Proteomes" id="UP000236319">
    <property type="component" value="Unassembled WGS sequence"/>
</dbReference>
<dbReference type="GO" id="GO:0005737">
    <property type="term" value="C:cytoplasm"/>
    <property type="evidence" value="ECO:0007669"/>
    <property type="project" value="InterPro"/>
</dbReference>
<dbReference type="EMBL" id="BDSA01000002">
    <property type="protein sequence ID" value="GBE60079.1"/>
    <property type="molecule type" value="Genomic_DNA"/>
</dbReference>
<name>A0A2H6KAU3_9APIC</name>
<dbReference type="RefSeq" id="XP_028866322.1">
    <property type="nucleotide sequence ID" value="XM_029010489.1"/>
</dbReference>
<dbReference type="GeneID" id="39873849"/>
<evidence type="ECO:0000313" key="4">
    <source>
        <dbReference type="Proteomes" id="UP000236319"/>
    </source>
</evidence>
<accession>A0A2H6KAU3</accession>
<evidence type="ECO:0000259" key="2">
    <source>
        <dbReference type="Pfam" id="PF04194"/>
    </source>
</evidence>
<gene>
    <name evidence="3" type="ORF">BOVATA_015720</name>
</gene>
<comment type="caution">
    <text evidence="3">The sequence shown here is derived from an EMBL/GenBank/DDBJ whole genome shotgun (WGS) entry which is preliminary data.</text>
</comment>
<keyword evidence="4" id="KW-1185">Reference proteome</keyword>
<protein>
    <submittedName>
        <fullName evidence="3">Programmed cell death</fullName>
    </submittedName>
</protein>
<dbReference type="VEuPathDB" id="PiroplasmaDB:BOVATA_015720"/>
<keyword evidence="1" id="KW-0175">Coiled coil</keyword>
<organism evidence="3 4">
    <name type="scientific">Babesia ovata</name>
    <dbReference type="NCBI Taxonomy" id="189622"/>
    <lineage>
        <taxon>Eukaryota</taxon>
        <taxon>Sar</taxon>
        <taxon>Alveolata</taxon>
        <taxon>Apicomplexa</taxon>
        <taxon>Aconoidasida</taxon>
        <taxon>Piroplasmida</taxon>
        <taxon>Babesiidae</taxon>
        <taxon>Babesia</taxon>
    </lineage>
</organism>
<dbReference type="InterPro" id="IPR007320">
    <property type="entry name" value="PDCD2_C"/>
</dbReference>
<evidence type="ECO:0000313" key="3">
    <source>
        <dbReference type="EMBL" id="GBE60079.1"/>
    </source>
</evidence>
<dbReference type="PANTHER" id="PTHR12298:SF4">
    <property type="entry name" value="PROGRAMMED CELL DEATH PROTEIN 2"/>
    <property type="match status" value="1"/>
</dbReference>
<dbReference type="OrthoDB" id="443682at2759"/>
<feature type="coiled-coil region" evidence="1">
    <location>
        <begin position="205"/>
        <end position="240"/>
    </location>
</feature>